<dbReference type="EMBL" id="SDMP01000010">
    <property type="protein sequence ID" value="RYR33533.1"/>
    <property type="molecule type" value="Genomic_DNA"/>
</dbReference>
<gene>
    <name evidence="1" type="ORF">Ahy_A10g048145</name>
</gene>
<evidence type="ECO:0000313" key="1">
    <source>
        <dbReference type="EMBL" id="RYR33533.1"/>
    </source>
</evidence>
<sequence length="262" mass="31107">MVRVKIGETEPTKEQTKAKKIHFPSLYLQTNQSYNPKLQISTKTPFNNKVKSKSNLIMYPKIPSKANVKSKHKLNLELMMQWVQLCKQVLCQVLSQQNKVNARMRCTHSNLKVVKRIKEHRIIGQLPLVKCLCKDEGMRHQRSLFLVWNDDSDSEPDYHHYESKDLHSLMSSDYEKDMIFAIMDEFKRVVKKYNIQIGRSIKFSRTFVDQHICTKRHNNKFADKVWVTEMLEENIRDQQKITCAEAKIWFKREFNVAINYKI</sequence>
<dbReference type="Proteomes" id="UP000289738">
    <property type="component" value="Chromosome A10"/>
</dbReference>
<evidence type="ECO:0000313" key="2">
    <source>
        <dbReference type="Proteomes" id="UP000289738"/>
    </source>
</evidence>
<name>A0A445B4D1_ARAHY</name>
<comment type="caution">
    <text evidence="1">The sequence shown here is derived from an EMBL/GenBank/DDBJ whole genome shotgun (WGS) entry which is preliminary data.</text>
</comment>
<organism evidence="1 2">
    <name type="scientific">Arachis hypogaea</name>
    <name type="common">Peanut</name>
    <dbReference type="NCBI Taxonomy" id="3818"/>
    <lineage>
        <taxon>Eukaryota</taxon>
        <taxon>Viridiplantae</taxon>
        <taxon>Streptophyta</taxon>
        <taxon>Embryophyta</taxon>
        <taxon>Tracheophyta</taxon>
        <taxon>Spermatophyta</taxon>
        <taxon>Magnoliopsida</taxon>
        <taxon>eudicotyledons</taxon>
        <taxon>Gunneridae</taxon>
        <taxon>Pentapetalae</taxon>
        <taxon>rosids</taxon>
        <taxon>fabids</taxon>
        <taxon>Fabales</taxon>
        <taxon>Fabaceae</taxon>
        <taxon>Papilionoideae</taxon>
        <taxon>50 kb inversion clade</taxon>
        <taxon>dalbergioids sensu lato</taxon>
        <taxon>Dalbergieae</taxon>
        <taxon>Pterocarpus clade</taxon>
        <taxon>Arachis</taxon>
    </lineage>
</organism>
<reference evidence="1 2" key="1">
    <citation type="submission" date="2019-01" db="EMBL/GenBank/DDBJ databases">
        <title>Sequencing of cultivated peanut Arachis hypogaea provides insights into genome evolution and oil improvement.</title>
        <authorList>
            <person name="Chen X."/>
        </authorList>
    </citation>
    <scope>NUCLEOTIDE SEQUENCE [LARGE SCALE GENOMIC DNA]</scope>
    <source>
        <strain evidence="2">cv. Fuhuasheng</strain>
        <tissue evidence="1">Leaves</tissue>
    </source>
</reference>
<dbReference type="AlphaFoldDB" id="A0A445B4D1"/>
<keyword evidence="2" id="KW-1185">Reference proteome</keyword>
<accession>A0A445B4D1</accession>
<proteinExistence type="predicted"/>
<protein>
    <submittedName>
        <fullName evidence="1">Uncharacterized protein</fullName>
    </submittedName>
</protein>